<keyword evidence="2" id="KW-0408">Iron</keyword>
<dbReference type="GO" id="GO:0016705">
    <property type="term" value="F:oxidoreductase activity, acting on paired donors, with incorporation or reduction of molecular oxygen"/>
    <property type="evidence" value="ECO:0007669"/>
    <property type="project" value="InterPro"/>
</dbReference>
<reference evidence="3 4" key="1">
    <citation type="submission" date="2018-05" db="EMBL/GenBank/DDBJ databases">
        <title>Evolution of GPA BGCs.</title>
        <authorList>
            <person name="Waglechner N."/>
            <person name="Wright G.D."/>
        </authorList>
    </citation>
    <scope>NUCLEOTIDE SEQUENCE [LARGE SCALE GENOMIC DNA]</scope>
    <source>
        <strain evidence="3 4">DSM 5908</strain>
    </source>
</reference>
<dbReference type="Gene3D" id="1.10.630.10">
    <property type="entry name" value="Cytochrome P450"/>
    <property type="match status" value="1"/>
</dbReference>
<dbReference type="AlphaFoldDB" id="A0A428WP61"/>
<keyword evidence="2" id="KW-0560">Oxidoreductase</keyword>
<comment type="caution">
    <text evidence="3">The sequence shown here is derived from an EMBL/GenBank/DDBJ whole genome shotgun (WGS) entry which is preliminary data.</text>
</comment>
<protein>
    <submittedName>
        <fullName evidence="3">Cytochrome P450</fullName>
    </submittedName>
</protein>
<comment type="similarity">
    <text evidence="1 2">Belongs to the cytochrome P450 family.</text>
</comment>
<dbReference type="SUPFAM" id="SSF48264">
    <property type="entry name" value="Cytochrome P450"/>
    <property type="match status" value="1"/>
</dbReference>
<proteinExistence type="inferred from homology"/>
<dbReference type="InterPro" id="IPR036396">
    <property type="entry name" value="Cyt_P450_sf"/>
</dbReference>
<dbReference type="GO" id="GO:0005506">
    <property type="term" value="F:iron ion binding"/>
    <property type="evidence" value="ECO:0007669"/>
    <property type="project" value="InterPro"/>
</dbReference>
<evidence type="ECO:0000256" key="2">
    <source>
        <dbReference type="RuleBase" id="RU000461"/>
    </source>
</evidence>
<dbReference type="InterPro" id="IPR002397">
    <property type="entry name" value="Cyt_P450_B"/>
</dbReference>
<evidence type="ECO:0000313" key="3">
    <source>
        <dbReference type="EMBL" id="RSM44862.1"/>
    </source>
</evidence>
<dbReference type="EMBL" id="QHHU01000018">
    <property type="protein sequence ID" value="RSM44862.1"/>
    <property type="molecule type" value="Genomic_DNA"/>
</dbReference>
<evidence type="ECO:0000313" key="4">
    <source>
        <dbReference type="Proteomes" id="UP000286716"/>
    </source>
</evidence>
<keyword evidence="4" id="KW-1185">Reference proteome</keyword>
<dbReference type="RefSeq" id="WP_084641363.1">
    <property type="nucleotide sequence ID" value="NZ_QHHU01000018.1"/>
</dbReference>
<dbReference type="PRINTS" id="PR00359">
    <property type="entry name" value="BP450"/>
</dbReference>
<keyword evidence="2" id="KW-0349">Heme</keyword>
<evidence type="ECO:0000256" key="1">
    <source>
        <dbReference type="ARBA" id="ARBA00010617"/>
    </source>
</evidence>
<dbReference type="PROSITE" id="PS00086">
    <property type="entry name" value="CYTOCHROME_P450"/>
    <property type="match status" value="1"/>
</dbReference>
<dbReference type="Pfam" id="PF00067">
    <property type="entry name" value="p450"/>
    <property type="match status" value="1"/>
</dbReference>
<keyword evidence="2" id="KW-0503">Monooxygenase</keyword>
<dbReference type="GO" id="GO:0020037">
    <property type="term" value="F:heme binding"/>
    <property type="evidence" value="ECO:0007669"/>
    <property type="project" value="InterPro"/>
</dbReference>
<dbReference type="Proteomes" id="UP000286716">
    <property type="component" value="Unassembled WGS sequence"/>
</dbReference>
<dbReference type="PANTHER" id="PTHR46696">
    <property type="entry name" value="P450, PUTATIVE (EUROFUNG)-RELATED"/>
    <property type="match status" value="1"/>
</dbReference>
<dbReference type="InterPro" id="IPR017972">
    <property type="entry name" value="Cyt_P450_CS"/>
</dbReference>
<organism evidence="3 4">
    <name type="scientific">Amycolatopsis balhimycina DSM 5908</name>
    <dbReference type="NCBI Taxonomy" id="1081091"/>
    <lineage>
        <taxon>Bacteria</taxon>
        <taxon>Bacillati</taxon>
        <taxon>Actinomycetota</taxon>
        <taxon>Actinomycetes</taxon>
        <taxon>Pseudonocardiales</taxon>
        <taxon>Pseudonocardiaceae</taxon>
        <taxon>Amycolatopsis</taxon>
    </lineage>
</organism>
<gene>
    <name evidence="3" type="ORF">DMA12_15065</name>
</gene>
<dbReference type="OrthoDB" id="3664945at2"/>
<keyword evidence="2" id="KW-0479">Metal-binding</keyword>
<dbReference type="InterPro" id="IPR001128">
    <property type="entry name" value="Cyt_P450"/>
</dbReference>
<dbReference type="PANTHER" id="PTHR46696:SF1">
    <property type="entry name" value="CYTOCHROME P450 YJIB-RELATED"/>
    <property type="match status" value="1"/>
</dbReference>
<dbReference type="GO" id="GO:0004497">
    <property type="term" value="F:monooxygenase activity"/>
    <property type="evidence" value="ECO:0007669"/>
    <property type="project" value="UniProtKB-KW"/>
</dbReference>
<sequence length="218" mass="23544">MLAVAAIRRFSTAGQGTPRVSRGLPAAGQVHERVATGELSRETAVVNAMGLLVAGHETTANMIALGTLTLLRHPGQLTRIRDTDDPAVLANVVEELLRYLTIAQDVVMRVATEDLTIGGQLIRAGEGLMMNLPAGNRDAGIFEQPDTLDIDGNSRSHLAFGYGVHQCIGQSLARVELQIALSTLLRRLPGLRLAVPMEQVNFRHDMTVYGVHELPVAW</sequence>
<dbReference type="PRINTS" id="PR00385">
    <property type="entry name" value="P450"/>
</dbReference>
<name>A0A428WP61_AMYBA</name>
<accession>A0A428WP61</accession>